<dbReference type="Proteomes" id="UP000275078">
    <property type="component" value="Unassembled WGS sequence"/>
</dbReference>
<dbReference type="InterPro" id="IPR001810">
    <property type="entry name" value="F-box_dom"/>
</dbReference>
<dbReference type="EMBL" id="ML119673">
    <property type="protein sequence ID" value="RPA82259.1"/>
    <property type="molecule type" value="Genomic_DNA"/>
</dbReference>
<dbReference type="CDD" id="cd09917">
    <property type="entry name" value="F-box_SF"/>
    <property type="match status" value="1"/>
</dbReference>
<name>A0A3N4I852_ASCIM</name>
<proteinExistence type="predicted"/>
<dbReference type="InterPro" id="IPR036047">
    <property type="entry name" value="F-box-like_dom_sf"/>
</dbReference>
<evidence type="ECO:0000313" key="3">
    <source>
        <dbReference type="Proteomes" id="UP000275078"/>
    </source>
</evidence>
<reference evidence="2 3" key="1">
    <citation type="journal article" date="2018" name="Nat. Ecol. Evol.">
        <title>Pezizomycetes genomes reveal the molecular basis of ectomycorrhizal truffle lifestyle.</title>
        <authorList>
            <person name="Murat C."/>
            <person name="Payen T."/>
            <person name="Noel B."/>
            <person name="Kuo A."/>
            <person name="Morin E."/>
            <person name="Chen J."/>
            <person name="Kohler A."/>
            <person name="Krizsan K."/>
            <person name="Balestrini R."/>
            <person name="Da Silva C."/>
            <person name="Montanini B."/>
            <person name="Hainaut M."/>
            <person name="Levati E."/>
            <person name="Barry K.W."/>
            <person name="Belfiori B."/>
            <person name="Cichocki N."/>
            <person name="Clum A."/>
            <person name="Dockter R.B."/>
            <person name="Fauchery L."/>
            <person name="Guy J."/>
            <person name="Iotti M."/>
            <person name="Le Tacon F."/>
            <person name="Lindquist E.A."/>
            <person name="Lipzen A."/>
            <person name="Malagnac F."/>
            <person name="Mello A."/>
            <person name="Molinier V."/>
            <person name="Miyauchi S."/>
            <person name="Poulain J."/>
            <person name="Riccioni C."/>
            <person name="Rubini A."/>
            <person name="Sitrit Y."/>
            <person name="Splivallo R."/>
            <person name="Traeger S."/>
            <person name="Wang M."/>
            <person name="Zifcakova L."/>
            <person name="Wipf D."/>
            <person name="Zambonelli A."/>
            <person name="Paolocci F."/>
            <person name="Nowrousian M."/>
            <person name="Ottonello S."/>
            <person name="Baldrian P."/>
            <person name="Spatafora J.W."/>
            <person name="Henrissat B."/>
            <person name="Nagy L.G."/>
            <person name="Aury J.M."/>
            <person name="Wincker P."/>
            <person name="Grigoriev I.V."/>
            <person name="Bonfante P."/>
            <person name="Martin F.M."/>
        </authorList>
    </citation>
    <scope>NUCLEOTIDE SEQUENCE [LARGE SCALE GENOMIC DNA]</scope>
    <source>
        <strain evidence="2 3">RN42</strain>
    </source>
</reference>
<dbReference type="PROSITE" id="PS50181">
    <property type="entry name" value="FBOX"/>
    <property type="match status" value="1"/>
</dbReference>
<dbReference type="AlphaFoldDB" id="A0A3N4I852"/>
<dbReference type="SUPFAM" id="SSF81383">
    <property type="entry name" value="F-box domain"/>
    <property type="match status" value="1"/>
</dbReference>
<evidence type="ECO:0000313" key="2">
    <source>
        <dbReference type="EMBL" id="RPA82259.1"/>
    </source>
</evidence>
<sequence>MASTPSHPIFHLPLELRLEIYSNCTALSLLQLSHVCTFFRSEINRYPSIIKSTRGFKLGPSIVEEILGKTPREFLPGMNHCRQFVLCCSEEEMPLWRELFDNFPRDPELHYGIDPDKRRYYCEGCWNIGYSYEFDVDESDERRGPIQQCRR</sequence>
<organism evidence="2 3">
    <name type="scientific">Ascobolus immersus RN42</name>
    <dbReference type="NCBI Taxonomy" id="1160509"/>
    <lineage>
        <taxon>Eukaryota</taxon>
        <taxon>Fungi</taxon>
        <taxon>Dikarya</taxon>
        <taxon>Ascomycota</taxon>
        <taxon>Pezizomycotina</taxon>
        <taxon>Pezizomycetes</taxon>
        <taxon>Pezizales</taxon>
        <taxon>Ascobolaceae</taxon>
        <taxon>Ascobolus</taxon>
    </lineage>
</organism>
<accession>A0A3N4I852</accession>
<keyword evidence="3" id="KW-1185">Reference proteome</keyword>
<evidence type="ECO:0000259" key="1">
    <source>
        <dbReference type="PROSITE" id="PS50181"/>
    </source>
</evidence>
<gene>
    <name evidence="2" type="ORF">BJ508DRAFT_325790</name>
</gene>
<dbReference type="Pfam" id="PF00646">
    <property type="entry name" value="F-box"/>
    <property type="match status" value="1"/>
</dbReference>
<protein>
    <recommendedName>
        <fullName evidence="1">F-box domain-containing protein</fullName>
    </recommendedName>
</protein>
<feature type="domain" description="F-box" evidence="1">
    <location>
        <begin position="6"/>
        <end position="53"/>
    </location>
</feature>